<dbReference type="InterPro" id="IPR052708">
    <property type="entry name" value="PxpC"/>
</dbReference>
<organism evidence="5 6">
    <name type="scientific">Marinobacterium aestuarii</name>
    <dbReference type="NCBI Taxonomy" id="1821621"/>
    <lineage>
        <taxon>Bacteria</taxon>
        <taxon>Pseudomonadati</taxon>
        <taxon>Pseudomonadota</taxon>
        <taxon>Gammaproteobacteria</taxon>
        <taxon>Oceanospirillales</taxon>
        <taxon>Oceanospirillaceae</taxon>
        <taxon>Marinobacterium</taxon>
    </lineage>
</organism>
<dbReference type="STRING" id="1821621.A8C75_04615"/>
<dbReference type="AlphaFoldDB" id="A0A1A9EVK3"/>
<dbReference type="Pfam" id="PF02626">
    <property type="entry name" value="CT_A_B"/>
    <property type="match status" value="1"/>
</dbReference>
<reference evidence="6" key="1">
    <citation type="submission" date="2016-05" db="EMBL/GenBank/DDBJ databases">
        <authorList>
            <person name="Baek K."/>
            <person name="Yang S.-J."/>
        </authorList>
    </citation>
    <scope>NUCLEOTIDE SEQUENCE [LARGE SCALE GENOMIC DNA]</scope>
    <source>
        <strain evidence="6">ST58-10</strain>
    </source>
</reference>
<name>A0A1A9EVK3_9GAMM</name>
<dbReference type="OrthoDB" id="9768696at2"/>
<evidence type="ECO:0000256" key="1">
    <source>
        <dbReference type="ARBA" id="ARBA00022741"/>
    </source>
</evidence>
<evidence type="ECO:0000259" key="4">
    <source>
        <dbReference type="SMART" id="SM00797"/>
    </source>
</evidence>
<dbReference type="GO" id="GO:0016787">
    <property type="term" value="F:hydrolase activity"/>
    <property type="evidence" value="ECO:0007669"/>
    <property type="project" value="UniProtKB-KW"/>
</dbReference>
<evidence type="ECO:0000256" key="3">
    <source>
        <dbReference type="ARBA" id="ARBA00022840"/>
    </source>
</evidence>
<keyword evidence="2 5" id="KW-0378">Hydrolase</keyword>
<gene>
    <name evidence="5" type="ORF">A8C75_04615</name>
</gene>
<evidence type="ECO:0000256" key="2">
    <source>
        <dbReference type="ARBA" id="ARBA00022801"/>
    </source>
</evidence>
<dbReference type="GO" id="GO:0005524">
    <property type="term" value="F:ATP binding"/>
    <property type="evidence" value="ECO:0007669"/>
    <property type="project" value="UniProtKB-KW"/>
</dbReference>
<dbReference type="InterPro" id="IPR029000">
    <property type="entry name" value="Cyclophilin-like_dom_sf"/>
</dbReference>
<dbReference type="KEGG" id="mars:A8C75_04615"/>
<keyword evidence="3" id="KW-0067">ATP-binding</keyword>
<keyword evidence="1" id="KW-0547">Nucleotide-binding</keyword>
<dbReference type="Gene3D" id="2.40.100.10">
    <property type="entry name" value="Cyclophilin-like"/>
    <property type="match status" value="1"/>
</dbReference>
<dbReference type="RefSeq" id="WP_067378785.1">
    <property type="nucleotide sequence ID" value="NZ_CP015839.1"/>
</dbReference>
<sequence>MSFEVINPGILSLLQDGGRFGYQHLGVTSGGPMDEHAFVWANHLLGNAPGAAQLEITYGLLQLRCQADSCIALAGADLGARINGAPLAPWCTRRVRKGDEITFATPVTGLRAYLAVPGGFQAEARLGSCATVCREGLGGGDGTGAKLKAGDILPFEPNRTAIDARVPAWAIPDYDSPLELGVMPGYQHDEFDIVQRTKFFSASYKVSQNMDRMGYRLSGDAIQPRRNGIISEGIAFGAIQIPSDGQPIVLLRDRQTIGGYPKIGCISALGAAQLAQRGPGARVRFRPMDVSEAEAQRMIFNHSFGL</sequence>
<dbReference type="NCBIfam" id="TIGR00724">
    <property type="entry name" value="urea_amlyse_rel"/>
    <property type="match status" value="1"/>
</dbReference>
<dbReference type="SMART" id="SM00797">
    <property type="entry name" value="AHS2"/>
    <property type="match status" value="1"/>
</dbReference>
<dbReference type="Proteomes" id="UP000078070">
    <property type="component" value="Chromosome"/>
</dbReference>
<dbReference type="PANTHER" id="PTHR43309">
    <property type="entry name" value="5-OXOPROLINASE SUBUNIT C"/>
    <property type="match status" value="1"/>
</dbReference>
<feature type="domain" description="Carboxyltransferase" evidence="4">
    <location>
        <begin position="24"/>
        <end position="304"/>
    </location>
</feature>
<evidence type="ECO:0000313" key="5">
    <source>
        <dbReference type="EMBL" id="ANG61832.1"/>
    </source>
</evidence>
<keyword evidence="6" id="KW-1185">Reference proteome</keyword>
<dbReference type="SUPFAM" id="SSF50891">
    <property type="entry name" value="Cyclophilin-like"/>
    <property type="match status" value="1"/>
</dbReference>
<reference evidence="5 6" key="2">
    <citation type="journal article" date="2018" name="Int. J. Syst. Evol. Microbiol.">
        <title>Marinobacterium aestuarii sp. nov., a benzene-degrading marine bacterium isolated from estuary sediment.</title>
        <authorList>
            <person name="Bae S.S."/>
            <person name="Jung J."/>
            <person name="Chung D."/>
            <person name="Baek K."/>
        </authorList>
    </citation>
    <scope>NUCLEOTIDE SEQUENCE [LARGE SCALE GENOMIC DNA]</scope>
    <source>
        <strain evidence="5 6">ST58-10</strain>
    </source>
</reference>
<protein>
    <submittedName>
        <fullName evidence="5">Allophanate hydrolase</fullName>
    </submittedName>
</protein>
<accession>A0A1A9EVK3</accession>
<proteinExistence type="predicted"/>
<dbReference type="PANTHER" id="PTHR43309:SF4">
    <property type="entry name" value="CARBOXYLTRANSFERASE DOMAIN-CONTAINING PROTEIN"/>
    <property type="match status" value="1"/>
</dbReference>
<dbReference type="EMBL" id="CP015839">
    <property type="protein sequence ID" value="ANG61832.1"/>
    <property type="molecule type" value="Genomic_DNA"/>
</dbReference>
<dbReference type="InterPro" id="IPR003778">
    <property type="entry name" value="CT_A_B"/>
</dbReference>
<evidence type="ECO:0000313" key="6">
    <source>
        <dbReference type="Proteomes" id="UP000078070"/>
    </source>
</evidence>